<protein>
    <submittedName>
        <fullName evidence="1">Uncharacterized protein</fullName>
    </submittedName>
</protein>
<organism evidence="1 2">
    <name type="scientific">Austropuccinia psidii MF-1</name>
    <dbReference type="NCBI Taxonomy" id="1389203"/>
    <lineage>
        <taxon>Eukaryota</taxon>
        <taxon>Fungi</taxon>
        <taxon>Dikarya</taxon>
        <taxon>Basidiomycota</taxon>
        <taxon>Pucciniomycotina</taxon>
        <taxon>Pucciniomycetes</taxon>
        <taxon>Pucciniales</taxon>
        <taxon>Sphaerophragmiaceae</taxon>
        <taxon>Austropuccinia</taxon>
    </lineage>
</organism>
<reference evidence="1" key="1">
    <citation type="submission" date="2021-03" db="EMBL/GenBank/DDBJ databases">
        <title>Draft genome sequence of rust myrtle Austropuccinia psidii MF-1, a brazilian biotype.</title>
        <authorList>
            <person name="Quecine M.C."/>
            <person name="Pachon D.M.R."/>
            <person name="Bonatelli M.L."/>
            <person name="Correr F.H."/>
            <person name="Franceschini L.M."/>
            <person name="Leite T.F."/>
            <person name="Margarido G.R.A."/>
            <person name="Almeida C.A."/>
            <person name="Ferrarezi J.A."/>
            <person name="Labate C.A."/>
        </authorList>
    </citation>
    <scope>NUCLEOTIDE SEQUENCE</scope>
    <source>
        <strain evidence="1">MF-1</strain>
    </source>
</reference>
<gene>
    <name evidence="1" type="ORF">O181_062488</name>
</gene>
<dbReference type="EMBL" id="AVOT02029806">
    <property type="protein sequence ID" value="MBW0522773.1"/>
    <property type="molecule type" value="Genomic_DNA"/>
</dbReference>
<evidence type="ECO:0000313" key="2">
    <source>
        <dbReference type="Proteomes" id="UP000765509"/>
    </source>
</evidence>
<evidence type="ECO:0000313" key="1">
    <source>
        <dbReference type="EMBL" id="MBW0522773.1"/>
    </source>
</evidence>
<sequence>MGYSIREKCDEDQDPEEEFLVVYQEEIQLEIQNIKFEEGLQQETENKKLCKNTQDAQNFLVTPTKGMHYIHGTATKITVFIDNDQHPLIIEGGAHISIVCREYMYKNFPNLEKKLFPTKEKNFKSTSGKMKFIETTIKEIIIHHRKGNIRIKPEFVVLKDAQIQGFLLGTDYQRINGIDIYNSKNRHITIGTNSKK</sequence>
<keyword evidence="2" id="KW-1185">Reference proteome</keyword>
<comment type="caution">
    <text evidence="1">The sequence shown here is derived from an EMBL/GenBank/DDBJ whole genome shotgun (WGS) entry which is preliminary data.</text>
</comment>
<accession>A0A9Q3HZK5</accession>
<dbReference type="Proteomes" id="UP000765509">
    <property type="component" value="Unassembled WGS sequence"/>
</dbReference>
<name>A0A9Q3HZK5_9BASI</name>
<proteinExistence type="predicted"/>
<dbReference type="AlphaFoldDB" id="A0A9Q3HZK5"/>